<feature type="transmembrane region" description="Helical" evidence="12">
    <location>
        <begin position="56"/>
        <end position="76"/>
    </location>
</feature>
<dbReference type="KEGG" id="lel:PVL30_002040"/>
<evidence type="ECO:0000313" key="14">
    <source>
        <dbReference type="Proteomes" id="UP000001996"/>
    </source>
</evidence>
<keyword evidence="7" id="KW-0809">Transit peptide</keyword>
<accession>A5DXH9</accession>
<evidence type="ECO:0000256" key="4">
    <source>
        <dbReference type="ARBA" id="ARBA00022692"/>
    </source>
</evidence>
<reference evidence="13 14" key="1">
    <citation type="journal article" date="2009" name="Nature">
        <title>Evolution of pathogenicity and sexual reproduction in eight Candida genomes.</title>
        <authorList>
            <person name="Butler G."/>
            <person name="Rasmussen M.D."/>
            <person name="Lin M.F."/>
            <person name="Santos M.A."/>
            <person name="Sakthikumar S."/>
            <person name="Munro C.A."/>
            <person name="Rheinbay E."/>
            <person name="Grabherr M."/>
            <person name="Forche A."/>
            <person name="Reedy J.L."/>
            <person name="Agrafioti I."/>
            <person name="Arnaud M.B."/>
            <person name="Bates S."/>
            <person name="Brown A.J."/>
            <person name="Brunke S."/>
            <person name="Costanzo M.C."/>
            <person name="Fitzpatrick D.A."/>
            <person name="de Groot P.W."/>
            <person name="Harris D."/>
            <person name="Hoyer L.L."/>
            <person name="Hube B."/>
            <person name="Klis F.M."/>
            <person name="Kodira C."/>
            <person name="Lennard N."/>
            <person name="Logue M.E."/>
            <person name="Martin R."/>
            <person name="Neiman A.M."/>
            <person name="Nikolaou E."/>
            <person name="Quail M.A."/>
            <person name="Quinn J."/>
            <person name="Santos M.C."/>
            <person name="Schmitzberger F.F."/>
            <person name="Sherlock G."/>
            <person name="Shah P."/>
            <person name="Silverstein K.A."/>
            <person name="Skrzypek M.S."/>
            <person name="Soll D."/>
            <person name="Staggs R."/>
            <person name="Stansfield I."/>
            <person name="Stumpf M.P."/>
            <person name="Sudbery P.E."/>
            <person name="Srikantha T."/>
            <person name="Zeng Q."/>
            <person name="Berman J."/>
            <person name="Berriman M."/>
            <person name="Heitman J."/>
            <person name="Gow N.A."/>
            <person name="Lorenz M.C."/>
            <person name="Birren B.W."/>
            <person name="Kellis M."/>
            <person name="Cuomo C.A."/>
        </authorList>
    </citation>
    <scope>NUCLEOTIDE SEQUENCE [LARGE SCALE GENOMIC DNA]</scope>
    <source>
        <strain evidence="14">ATCC 11503 / BCRC 21390 / CBS 2605 / JCM 1781 / NBRC 1676 / NRRL YB-4239</strain>
    </source>
</reference>
<keyword evidence="8 12" id="KW-1133">Transmembrane helix</keyword>
<keyword evidence="11 12" id="KW-0472">Membrane</keyword>
<keyword evidence="14" id="KW-1185">Reference proteome</keyword>
<dbReference type="STRING" id="379508.A5DXH9"/>
<dbReference type="OMA" id="MIFGFDP"/>
<evidence type="ECO:0000256" key="6">
    <source>
        <dbReference type="ARBA" id="ARBA00022927"/>
    </source>
</evidence>
<sequence length="189" mass="21268">MLVLGLSRRCVTKGLFSKVRFNSTSTITNTTTTSGSPSGLLSWVDYFKLKKQNNRINMVSGVITGLGGSLLTLGYLGNIEIDVEKPIMGFDPIMVMGGAVILGGFAGYLVGPFIGSFVFKMLNRSQLRQYEVKNSFFLSRLKNKRPDPSSQSFSNPIPDYYGERIYSLKDYRQWLRDCNAFRRKAKEFL</sequence>
<dbReference type="FunCoup" id="A5DXH9">
    <property type="interactions" value="49"/>
</dbReference>
<evidence type="ECO:0000256" key="5">
    <source>
        <dbReference type="ARBA" id="ARBA00022792"/>
    </source>
</evidence>
<evidence type="ECO:0000256" key="8">
    <source>
        <dbReference type="ARBA" id="ARBA00022989"/>
    </source>
</evidence>
<comment type="function">
    <text evidence="12">Component of the PAM complex, a complex required for the translocation of transit peptide-containing proteins from the inner membrane into the mitochondrial matrix in an ATP-dependent manner.</text>
</comment>
<keyword evidence="3 12" id="KW-0813">Transport</keyword>
<dbReference type="GeneID" id="5233766"/>
<dbReference type="PANTHER" id="PTHR28021">
    <property type="entry name" value="PRESEQUENCE TRANSLOCATED-ASSOCIATED MOTOR SUBUNIT PAM17, MITOCHONDRIAL"/>
    <property type="match status" value="1"/>
</dbReference>
<dbReference type="EMBL" id="CH981525">
    <property type="protein sequence ID" value="EDK43887.1"/>
    <property type="molecule type" value="Genomic_DNA"/>
</dbReference>
<organism evidence="13 14">
    <name type="scientific">Lodderomyces elongisporus (strain ATCC 11503 / CBS 2605 / JCM 1781 / NBRC 1676 / NRRL YB-4239)</name>
    <name type="common">Yeast</name>
    <name type="synonym">Saccharomyces elongisporus</name>
    <dbReference type="NCBI Taxonomy" id="379508"/>
    <lineage>
        <taxon>Eukaryota</taxon>
        <taxon>Fungi</taxon>
        <taxon>Dikarya</taxon>
        <taxon>Ascomycota</taxon>
        <taxon>Saccharomycotina</taxon>
        <taxon>Pichiomycetes</taxon>
        <taxon>Debaryomycetaceae</taxon>
        <taxon>Candida/Lodderomyces clade</taxon>
        <taxon>Lodderomyces</taxon>
    </lineage>
</organism>
<dbReference type="OrthoDB" id="5970083at2759"/>
<evidence type="ECO:0000256" key="9">
    <source>
        <dbReference type="ARBA" id="ARBA00023010"/>
    </source>
</evidence>
<evidence type="ECO:0000256" key="7">
    <source>
        <dbReference type="ARBA" id="ARBA00022946"/>
    </source>
</evidence>
<feature type="transmembrane region" description="Helical" evidence="12">
    <location>
        <begin position="96"/>
        <end position="119"/>
    </location>
</feature>
<keyword evidence="9 12" id="KW-0811">Translocation</keyword>
<name>A5DXH9_LODEL</name>
<evidence type="ECO:0000313" key="13">
    <source>
        <dbReference type="EMBL" id="EDK43887.1"/>
    </source>
</evidence>
<evidence type="ECO:0000256" key="10">
    <source>
        <dbReference type="ARBA" id="ARBA00023128"/>
    </source>
</evidence>
<comment type="subunit">
    <text evidence="12">Component of the PAM complex.</text>
</comment>
<dbReference type="GO" id="GO:0030150">
    <property type="term" value="P:protein import into mitochondrial matrix"/>
    <property type="evidence" value="ECO:0007669"/>
    <property type="project" value="UniProtKB-UniRule"/>
</dbReference>
<dbReference type="InterPro" id="IPR013875">
    <property type="entry name" value="Pam17"/>
</dbReference>
<keyword evidence="10 12" id="KW-0496">Mitochondrion</keyword>
<dbReference type="HOGENOM" id="CLU_068297_2_0_1"/>
<keyword evidence="6 12" id="KW-0653">Protein transport</keyword>
<proteinExistence type="inferred from homology"/>
<dbReference type="VEuPathDB" id="FungiDB:LELG_02066"/>
<keyword evidence="5 12" id="KW-0999">Mitochondrion inner membrane</keyword>
<evidence type="ECO:0000256" key="12">
    <source>
        <dbReference type="RuleBase" id="RU367146"/>
    </source>
</evidence>
<dbReference type="InParanoid" id="A5DXH9"/>
<keyword evidence="4 12" id="KW-0812">Transmembrane</keyword>
<protein>
    <recommendedName>
        <fullName evidence="12">Presequence translocated-associated motor subunit PAM17</fullName>
    </recommendedName>
</protein>
<comment type="subcellular location">
    <subcellularLocation>
        <location evidence="1 12">Mitochondrion inner membrane</location>
        <topology evidence="1 12">Multi-pass membrane protein</topology>
    </subcellularLocation>
</comment>
<dbReference type="eggNOG" id="ENOG502S1B1">
    <property type="taxonomic scope" value="Eukaryota"/>
</dbReference>
<evidence type="ECO:0000256" key="3">
    <source>
        <dbReference type="ARBA" id="ARBA00022448"/>
    </source>
</evidence>
<dbReference type="Proteomes" id="UP000001996">
    <property type="component" value="Unassembled WGS sequence"/>
</dbReference>
<evidence type="ECO:0000256" key="1">
    <source>
        <dbReference type="ARBA" id="ARBA00004448"/>
    </source>
</evidence>
<dbReference type="AlphaFoldDB" id="A5DXH9"/>
<dbReference type="PANTHER" id="PTHR28021:SF1">
    <property type="entry name" value="PRESEQUENCE TRANSLOCATED-ASSOCIATED MOTOR SUBUNIT PAM17, MITOCHONDRIAL"/>
    <property type="match status" value="1"/>
</dbReference>
<gene>
    <name evidence="13" type="ORF">LELG_02066</name>
</gene>
<dbReference type="GO" id="GO:0001405">
    <property type="term" value="C:PAM complex, Tim23 associated import motor"/>
    <property type="evidence" value="ECO:0007669"/>
    <property type="project" value="UniProtKB-UniRule"/>
</dbReference>
<evidence type="ECO:0000256" key="2">
    <source>
        <dbReference type="ARBA" id="ARBA00006837"/>
    </source>
</evidence>
<dbReference type="Pfam" id="PF08566">
    <property type="entry name" value="Pam17"/>
    <property type="match status" value="1"/>
</dbReference>
<evidence type="ECO:0000256" key="11">
    <source>
        <dbReference type="ARBA" id="ARBA00023136"/>
    </source>
</evidence>
<comment type="similarity">
    <text evidence="2 12">Belongs to the PAM17 family.</text>
</comment>